<sequence length="781" mass="84092">MNPLNHMKAGLTNNPHSDGSYPYDPSGWQQPSNQPTGSLSVVTTVWGVTNPSASQVSVCSYPPNHSGSRGSADFTQAAAAAAVAAATATATATATVAAIQEKQNYGQMGAPAYNNQFMGHAGPRGAPGMVPGAAPTRGPSSMGPMYGPAGMSQRGPQHPNYGPGPQQGHPRPQQVLKRSYNPEVSLDELQAFDGSQQPSETVHSFSSPSQEWPPNTASQSYPGSGPPILFLTFNVCRPAYRKSVTCLCVHQPGRGLTGYPSSPISGNPTPPITPSSSMAPPYMSPGNSDVKPMGSSFLPDIKPNVATLAPPPPSGNPSDDLRLTFPVRDGVVLEPFRLEHNLAVSNHVFQLRESVYKTLIIRPDLELQFKCYHHEDRQMNTNWPASVQVSVNATPLTIERGDNKTSHKPLYLKRVCQPGRNTIQITVTACCCSHLFVLQLVHRPTVRSVLQGLMKKRLLPAEHCVTKIKRNFSSGSIAGTPGLNGEDGVEQTAIRVSLKCPITFRRIQLPARGPDCRHVQCFDLESYLQLNCERGTWRCPVCNKTALLEGLEVDQYMLGILIYVQNSDYEEITIDPVCSWKPVPVKPDLHVKEEPDGPVLKRCRTLSPSHMVLPSVMEMIASLGPGPPSSSTSTAPPPSSPMAYSSLPAGGGNFPSFPFSDFGGQTPGLGGDFSSSGPPHLSYQPELSSSLLPPDKPPPHSLTPQVQQLLFVAFDSCSVSAFPRHPFLFFGGFHSSIFTADPSSLQLLPELTNPDELLSYLGPPDLPSHDNNDLLLLFEDN</sequence>
<keyword evidence="3" id="KW-0479">Metal-binding</keyword>
<evidence type="ECO:0000256" key="5">
    <source>
        <dbReference type="ARBA" id="ARBA00022833"/>
    </source>
</evidence>
<dbReference type="GO" id="GO:0045944">
    <property type="term" value="P:positive regulation of transcription by RNA polymerase II"/>
    <property type="evidence" value="ECO:0007669"/>
    <property type="project" value="UniProtKB-ARBA"/>
</dbReference>
<keyword evidence="4 8" id="KW-0863">Zinc-finger</keyword>
<proteinExistence type="predicted"/>
<reference evidence="11" key="2">
    <citation type="submission" date="2025-08" db="UniProtKB">
        <authorList>
            <consortium name="Ensembl"/>
        </authorList>
    </citation>
    <scope>IDENTIFICATION</scope>
    <source>
        <strain evidence="11">Hd-rR</strain>
    </source>
</reference>
<feature type="region of interest" description="Disordered" evidence="9">
    <location>
        <begin position="622"/>
        <end position="645"/>
    </location>
</feature>
<dbReference type="FunFam" id="3.30.40.10:FF:000012">
    <property type="entry name" value="Zinc finger MIZ domain-containing protein 2"/>
    <property type="match status" value="1"/>
</dbReference>
<dbReference type="Ensembl" id="ENSORLT00000021917.2">
    <property type="protein sequence ID" value="ENSORLP00000021916.2"/>
    <property type="gene ID" value="ENSORLG00000017519.2"/>
</dbReference>
<dbReference type="GO" id="GO:0016925">
    <property type="term" value="P:protein sumoylation"/>
    <property type="evidence" value="ECO:0000318"/>
    <property type="project" value="GO_Central"/>
</dbReference>
<feature type="region of interest" description="Disordered" evidence="9">
    <location>
        <begin position="1"/>
        <end position="36"/>
    </location>
</feature>
<dbReference type="Bgee" id="ENSORLG00000017519">
    <property type="expression patterns" value="Expressed in ovary and 14 other cell types or tissues"/>
</dbReference>
<feature type="region of interest" description="Disordered" evidence="9">
    <location>
        <begin position="125"/>
        <end position="174"/>
    </location>
</feature>
<dbReference type="InterPro" id="IPR004181">
    <property type="entry name" value="Znf_MIZ"/>
</dbReference>
<reference evidence="11 12" key="1">
    <citation type="journal article" date="2007" name="Nature">
        <title>The medaka draft genome and insights into vertebrate genome evolution.</title>
        <authorList>
            <person name="Kasahara M."/>
            <person name="Naruse K."/>
            <person name="Sasaki S."/>
            <person name="Nakatani Y."/>
            <person name="Qu W."/>
            <person name="Ahsan B."/>
            <person name="Yamada T."/>
            <person name="Nagayasu Y."/>
            <person name="Doi K."/>
            <person name="Kasai Y."/>
            <person name="Jindo T."/>
            <person name="Kobayashi D."/>
            <person name="Shimada A."/>
            <person name="Toyoda A."/>
            <person name="Kuroki Y."/>
            <person name="Fujiyama A."/>
            <person name="Sasaki T."/>
            <person name="Shimizu A."/>
            <person name="Asakawa S."/>
            <person name="Shimizu N."/>
            <person name="Hashimoto S."/>
            <person name="Yang J."/>
            <person name="Lee Y."/>
            <person name="Matsushima K."/>
            <person name="Sugano S."/>
            <person name="Sakaizumi M."/>
            <person name="Narita T."/>
            <person name="Ohishi K."/>
            <person name="Haga S."/>
            <person name="Ohta F."/>
            <person name="Nomoto H."/>
            <person name="Nogata K."/>
            <person name="Morishita T."/>
            <person name="Endo T."/>
            <person name="Shin-I T."/>
            <person name="Takeda H."/>
            <person name="Morishita S."/>
            <person name="Kohara Y."/>
        </authorList>
    </citation>
    <scope>NUCLEOTIDE SEQUENCE [LARGE SCALE GENOMIC DNA]</scope>
    <source>
        <strain evidence="11 12">Hd-rR</strain>
    </source>
</reference>
<dbReference type="GO" id="GO:0061665">
    <property type="term" value="F:SUMO ligase activity"/>
    <property type="evidence" value="ECO:0000318"/>
    <property type="project" value="GO_Central"/>
</dbReference>
<dbReference type="InParanoid" id="H2MT23"/>
<name>H2MT23_ORYLA</name>
<feature type="region of interest" description="Disordered" evidence="9">
    <location>
        <begin position="667"/>
        <end position="700"/>
    </location>
</feature>
<dbReference type="eggNOG" id="KOG2169">
    <property type="taxonomic scope" value="Eukaryota"/>
</dbReference>
<evidence type="ECO:0000259" key="10">
    <source>
        <dbReference type="PROSITE" id="PS51044"/>
    </source>
</evidence>
<keyword evidence="5" id="KW-0862">Zinc</keyword>
<dbReference type="InterPro" id="IPR013083">
    <property type="entry name" value="Znf_RING/FYVE/PHD"/>
</dbReference>
<dbReference type="PANTHER" id="PTHR10782">
    <property type="entry name" value="ZINC FINGER MIZ DOMAIN-CONTAINING PROTEIN"/>
    <property type="match status" value="1"/>
</dbReference>
<dbReference type="Proteomes" id="UP000001038">
    <property type="component" value="Chromosome 9"/>
</dbReference>
<evidence type="ECO:0000256" key="8">
    <source>
        <dbReference type="PROSITE-ProRule" id="PRU00452"/>
    </source>
</evidence>
<dbReference type="GO" id="GO:0008270">
    <property type="term" value="F:zinc ion binding"/>
    <property type="evidence" value="ECO:0007669"/>
    <property type="project" value="UniProtKB-KW"/>
</dbReference>
<evidence type="ECO:0000256" key="6">
    <source>
        <dbReference type="ARBA" id="ARBA00022843"/>
    </source>
</evidence>
<dbReference type="GeneTree" id="ENSGT01030000234539"/>
<feature type="compositionally biased region" description="Low complexity" evidence="9">
    <location>
        <begin position="163"/>
        <end position="174"/>
    </location>
</feature>
<evidence type="ECO:0000256" key="7">
    <source>
        <dbReference type="ARBA" id="ARBA00023242"/>
    </source>
</evidence>
<dbReference type="GO" id="GO:0003713">
    <property type="term" value="F:transcription coactivator activity"/>
    <property type="evidence" value="ECO:0000318"/>
    <property type="project" value="GO_Central"/>
</dbReference>
<dbReference type="Pfam" id="PF02891">
    <property type="entry name" value="zf-MIZ"/>
    <property type="match status" value="1"/>
</dbReference>
<keyword evidence="2" id="KW-1017">Isopeptide bond</keyword>
<dbReference type="GO" id="GO:0006357">
    <property type="term" value="P:regulation of transcription by RNA polymerase II"/>
    <property type="evidence" value="ECO:0000318"/>
    <property type="project" value="GO_Central"/>
</dbReference>
<dbReference type="PANTHER" id="PTHR10782:SF38">
    <property type="entry name" value="ZINC FINGER MIZ DOMAIN-CONTAINING PROTEIN 2"/>
    <property type="match status" value="1"/>
</dbReference>
<keyword evidence="12" id="KW-1185">Reference proteome</keyword>
<protein>
    <recommendedName>
        <fullName evidence="10">SP-RING-type domain-containing protein</fullName>
    </recommendedName>
</protein>
<feature type="region of interest" description="Disordered" evidence="9">
    <location>
        <begin position="194"/>
        <end position="223"/>
    </location>
</feature>
<evidence type="ECO:0000256" key="2">
    <source>
        <dbReference type="ARBA" id="ARBA00022499"/>
    </source>
</evidence>
<accession>H2MT23</accession>
<feature type="compositionally biased region" description="Low complexity" evidence="9">
    <location>
        <begin position="681"/>
        <end position="693"/>
    </location>
</feature>
<keyword evidence="6" id="KW-0832">Ubl conjugation</keyword>
<gene>
    <name evidence="11" type="primary">LOC101171921</name>
</gene>
<feature type="compositionally biased region" description="Low complexity" evidence="9">
    <location>
        <begin position="622"/>
        <end position="634"/>
    </location>
</feature>
<dbReference type="PROSITE" id="PS51044">
    <property type="entry name" value="ZF_SP_RING"/>
    <property type="match status" value="1"/>
</dbReference>
<evidence type="ECO:0000256" key="9">
    <source>
        <dbReference type="SAM" id="MobiDB-lite"/>
    </source>
</evidence>
<dbReference type="HOGENOM" id="CLU_009461_1_0_1"/>
<evidence type="ECO:0000256" key="3">
    <source>
        <dbReference type="ARBA" id="ARBA00022723"/>
    </source>
</evidence>
<feature type="compositionally biased region" description="Polar residues" evidence="9">
    <location>
        <begin position="194"/>
        <end position="222"/>
    </location>
</feature>
<dbReference type="GO" id="GO:0005634">
    <property type="term" value="C:nucleus"/>
    <property type="evidence" value="ECO:0007669"/>
    <property type="project" value="UniProtKB-SubCell"/>
</dbReference>
<dbReference type="GO" id="GO:0000785">
    <property type="term" value="C:chromatin"/>
    <property type="evidence" value="ECO:0000318"/>
    <property type="project" value="GO_Central"/>
</dbReference>
<feature type="domain" description="SP-RING-type" evidence="10">
    <location>
        <begin position="485"/>
        <end position="566"/>
    </location>
</feature>
<reference evidence="11" key="3">
    <citation type="submission" date="2025-09" db="UniProtKB">
        <authorList>
            <consortium name="Ensembl"/>
        </authorList>
    </citation>
    <scope>IDENTIFICATION</scope>
    <source>
        <strain evidence="11">Hd-rR</strain>
    </source>
</reference>
<dbReference type="Pfam" id="PF25527">
    <property type="entry name" value="GBD-like_ZMIZ1_ZMIZ2"/>
    <property type="match status" value="1"/>
</dbReference>
<evidence type="ECO:0000313" key="12">
    <source>
        <dbReference type="Proteomes" id="UP000001038"/>
    </source>
</evidence>
<evidence type="ECO:0000313" key="11">
    <source>
        <dbReference type="Ensembl" id="ENSORLP00000021916.2"/>
    </source>
</evidence>
<evidence type="ECO:0000256" key="4">
    <source>
        <dbReference type="ARBA" id="ARBA00022771"/>
    </source>
</evidence>
<dbReference type="InterPro" id="IPR057847">
    <property type="entry name" value="ZMIZ1/ZMIZ2_GBD-like"/>
</dbReference>
<feature type="compositionally biased region" description="Polar residues" evidence="9">
    <location>
        <begin position="27"/>
        <end position="36"/>
    </location>
</feature>
<dbReference type="AlphaFoldDB" id="H2MT23"/>
<dbReference type="STRING" id="8090.ENSORLP00000021916"/>
<dbReference type="Gene3D" id="3.30.40.10">
    <property type="entry name" value="Zinc/RING finger domain, C3HC4 (zinc finger)"/>
    <property type="match status" value="1"/>
</dbReference>
<evidence type="ECO:0000256" key="1">
    <source>
        <dbReference type="ARBA" id="ARBA00004123"/>
    </source>
</evidence>
<organism evidence="11 12">
    <name type="scientific">Oryzias latipes</name>
    <name type="common">Japanese rice fish</name>
    <name type="synonym">Japanese killifish</name>
    <dbReference type="NCBI Taxonomy" id="8090"/>
    <lineage>
        <taxon>Eukaryota</taxon>
        <taxon>Metazoa</taxon>
        <taxon>Chordata</taxon>
        <taxon>Craniata</taxon>
        <taxon>Vertebrata</taxon>
        <taxon>Euteleostomi</taxon>
        <taxon>Actinopterygii</taxon>
        <taxon>Neopterygii</taxon>
        <taxon>Teleostei</taxon>
        <taxon>Neoteleostei</taxon>
        <taxon>Acanthomorphata</taxon>
        <taxon>Ovalentaria</taxon>
        <taxon>Atherinomorphae</taxon>
        <taxon>Beloniformes</taxon>
        <taxon>Adrianichthyidae</taxon>
        <taxon>Oryziinae</taxon>
        <taxon>Oryzias</taxon>
    </lineage>
</organism>
<comment type="subcellular location">
    <subcellularLocation>
        <location evidence="1">Nucleus</location>
    </subcellularLocation>
</comment>
<keyword evidence="7" id="KW-0539">Nucleus</keyword>